<feature type="transmembrane region" description="Helical" evidence="1">
    <location>
        <begin position="19"/>
        <end position="39"/>
    </location>
</feature>
<dbReference type="Proteomes" id="UP001367508">
    <property type="component" value="Unassembled WGS sequence"/>
</dbReference>
<organism evidence="2 3">
    <name type="scientific">Canavalia gladiata</name>
    <name type="common">Sword bean</name>
    <name type="synonym">Dolichos gladiatus</name>
    <dbReference type="NCBI Taxonomy" id="3824"/>
    <lineage>
        <taxon>Eukaryota</taxon>
        <taxon>Viridiplantae</taxon>
        <taxon>Streptophyta</taxon>
        <taxon>Embryophyta</taxon>
        <taxon>Tracheophyta</taxon>
        <taxon>Spermatophyta</taxon>
        <taxon>Magnoliopsida</taxon>
        <taxon>eudicotyledons</taxon>
        <taxon>Gunneridae</taxon>
        <taxon>Pentapetalae</taxon>
        <taxon>rosids</taxon>
        <taxon>fabids</taxon>
        <taxon>Fabales</taxon>
        <taxon>Fabaceae</taxon>
        <taxon>Papilionoideae</taxon>
        <taxon>50 kb inversion clade</taxon>
        <taxon>NPAAA clade</taxon>
        <taxon>indigoferoid/millettioid clade</taxon>
        <taxon>Phaseoleae</taxon>
        <taxon>Canavalia</taxon>
    </lineage>
</organism>
<keyword evidence="1" id="KW-0812">Transmembrane</keyword>
<name>A0AAN9L9B3_CANGL</name>
<evidence type="ECO:0000313" key="2">
    <source>
        <dbReference type="EMBL" id="KAK7330502.1"/>
    </source>
</evidence>
<accession>A0AAN9L9B3</accession>
<protein>
    <submittedName>
        <fullName evidence="2">Uncharacterized protein</fullName>
    </submittedName>
</protein>
<comment type="caution">
    <text evidence="2">The sequence shown here is derived from an EMBL/GenBank/DDBJ whole genome shotgun (WGS) entry which is preliminary data.</text>
</comment>
<keyword evidence="3" id="KW-1185">Reference proteome</keyword>
<proteinExistence type="predicted"/>
<keyword evidence="1" id="KW-1133">Transmembrane helix</keyword>
<reference evidence="2 3" key="1">
    <citation type="submission" date="2024-01" db="EMBL/GenBank/DDBJ databases">
        <title>The genomes of 5 underutilized Papilionoideae crops provide insights into root nodulation and disease resistanc.</title>
        <authorList>
            <person name="Jiang F."/>
        </authorList>
    </citation>
    <scope>NUCLEOTIDE SEQUENCE [LARGE SCALE GENOMIC DNA]</scope>
    <source>
        <strain evidence="2">LVBAO_FW01</strain>
        <tissue evidence="2">Leaves</tissue>
    </source>
</reference>
<sequence>MPHNCFSCSNSRGNHLNGFGLFIFPVHKMTCYYLIFYPFTSWKERKEKAPKQKVQPSVISNGLAVDQYYRSNVKKIRPDSPKSTHVHSLSVDSSAIPGIQENHIYQLQKVLQVGASKTIFQFACLIDKGLLELNVVSRVSSVNNPMKYCYCSLACKDRGRFKVSSFRKSFQTTSR</sequence>
<evidence type="ECO:0000313" key="3">
    <source>
        <dbReference type="Proteomes" id="UP001367508"/>
    </source>
</evidence>
<dbReference type="EMBL" id="JAYMYQ010000005">
    <property type="protein sequence ID" value="KAK7330502.1"/>
    <property type="molecule type" value="Genomic_DNA"/>
</dbReference>
<dbReference type="AlphaFoldDB" id="A0AAN9L9B3"/>
<keyword evidence="1" id="KW-0472">Membrane</keyword>
<evidence type="ECO:0000256" key="1">
    <source>
        <dbReference type="SAM" id="Phobius"/>
    </source>
</evidence>
<gene>
    <name evidence="2" type="ORF">VNO77_24697</name>
</gene>